<reference evidence="2" key="1">
    <citation type="submission" date="2023-08" db="EMBL/GenBank/DDBJ databases">
        <authorList>
            <person name="Audoor S."/>
            <person name="Bilcke G."/>
        </authorList>
    </citation>
    <scope>NUCLEOTIDE SEQUENCE</scope>
</reference>
<evidence type="ECO:0000256" key="1">
    <source>
        <dbReference type="SAM" id="MobiDB-lite"/>
    </source>
</evidence>
<dbReference type="Proteomes" id="UP001295423">
    <property type="component" value="Unassembled WGS sequence"/>
</dbReference>
<evidence type="ECO:0000313" key="2">
    <source>
        <dbReference type="EMBL" id="CAJ1955020.1"/>
    </source>
</evidence>
<protein>
    <submittedName>
        <fullName evidence="2">Uncharacterized protein</fullName>
    </submittedName>
</protein>
<feature type="region of interest" description="Disordered" evidence="1">
    <location>
        <begin position="112"/>
        <end position="135"/>
    </location>
</feature>
<comment type="caution">
    <text evidence="2">The sequence shown here is derived from an EMBL/GenBank/DDBJ whole genome shotgun (WGS) entry which is preliminary data.</text>
</comment>
<dbReference type="EMBL" id="CAKOGP040001874">
    <property type="protein sequence ID" value="CAJ1955020.1"/>
    <property type="molecule type" value="Genomic_DNA"/>
</dbReference>
<name>A0AAD2FWY8_9STRA</name>
<organism evidence="2 3">
    <name type="scientific">Cylindrotheca closterium</name>
    <dbReference type="NCBI Taxonomy" id="2856"/>
    <lineage>
        <taxon>Eukaryota</taxon>
        <taxon>Sar</taxon>
        <taxon>Stramenopiles</taxon>
        <taxon>Ochrophyta</taxon>
        <taxon>Bacillariophyta</taxon>
        <taxon>Bacillariophyceae</taxon>
        <taxon>Bacillariophycidae</taxon>
        <taxon>Bacillariales</taxon>
        <taxon>Bacillariaceae</taxon>
        <taxon>Cylindrotheca</taxon>
    </lineage>
</organism>
<proteinExistence type="predicted"/>
<evidence type="ECO:0000313" key="3">
    <source>
        <dbReference type="Proteomes" id="UP001295423"/>
    </source>
</evidence>
<sequence length="135" mass="15428">MWALTTDFDQDSETCEWLHPMILAAKANSEDNPGWEEAMNGPLANGYMEAAIKEIKTLQQMEVWEVVPRLQSMNVLPSTWAFKCKRYPDGKVRKLKGRFWDTPRIVVKPKCDGRQTDFSSPLSTETSNSSSTLFH</sequence>
<dbReference type="AlphaFoldDB" id="A0AAD2FWY8"/>
<gene>
    <name evidence="2" type="ORF">CYCCA115_LOCUS15548</name>
</gene>
<accession>A0AAD2FWY8</accession>
<keyword evidence="3" id="KW-1185">Reference proteome</keyword>
<feature type="compositionally biased region" description="Low complexity" evidence="1">
    <location>
        <begin position="119"/>
        <end position="135"/>
    </location>
</feature>